<evidence type="ECO:0000256" key="1">
    <source>
        <dbReference type="ARBA" id="ARBA00022898"/>
    </source>
</evidence>
<evidence type="ECO:0000259" key="2">
    <source>
        <dbReference type="Pfam" id="PF00266"/>
    </source>
</evidence>
<dbReference type="InterPro" id="IPR015424">
    <property type="entry name" value="PyrdxlP-dep_Trfase"/>
</dbReference>
<comment type="caution">
    <text evidence="3">The sequence shown here is derived from an EMBL/GenBank/DDBJ whole genome shotgun (WGS) entry which is preliminary data.</text>
</comment>
<accession>A0ABR3R467</accession>
<keyword evidence="1" id="KW-0663">Pyridoxal phosphate</keyword>
<keyword evidence="4" id="KW-1185">Reference proteome</keyword>
<sequence>MGSITEDNTSLPGRAKDGVKFGKELREKEFMFQKGYLNLNHGNAVSFANDTLSVLDATLHVISHNITGSFGTYPRPLRETLRAFQDAAEARPDDFIRYKYPSYLNESRKAITNLINAPPKTVVFVPNATTGVNTILRSLRFEEGDHILYFSTIYKACHTTIEYITETAPAKAVKVEYTYPVEDDWLVGAFKQKIQDVKDAGGKVKIAVFDTVVSMPGRLIRSTLPTSWLFKNLDSVPNTVNPKGAFGGDVESEYIGNFEFVGTIDNSPYLCIPKGLEWRKELGGEKAIIEYCTNLAQDAGQLLAKALDTEVMDNNTKTLSQCCMAMVRLPIDAEKAQQIGEKFGLEKEEAGKAVNIWLLRTMAQEHNTFLQTLYYGGAWWARLSGQVYLELDDFESVVPGLKELCDRVYKGEWAEQ</sequence>
<dbReference type="Pfam" id="PF00266">
    <property type="entry name" value="Aminotran_5"/>
    <property type="match status" value="1"/>
</dbReference>
<protein>
    <recommendedName>
        <fullName evidence="2">Aminotransferase class V domain-containing protein</fullName>
    </recommendedName>
</protein>
<dbReference type="EMBL" id="JAKIXB020000021">
    <property type="protein sequence ID" value="KAL1599167.1"/>
    <property type="molecule type" value="Genomic_DNA"/>
</dbReference>
<evidence type="ECO:0000313" key="4">
    <source>
        <dbReference type="Proteomes" id="UP001521222"/>
    </source>
</evidence>
<proteinExistence type="predicted"/>
<reference evidence="3 4" key="1">
    <citation type="submission" date="2024-02" db="EMBL/GenBank/DDBJ databases">
        <title>De novo assembly and annotation of 12 fungi associated with fruit tree decline syndrome in Ontario, Canada.</title>
        <authorList>
            <person name="Sulman M."/>
            <person name="Ellouze W."/>
            <person name="Ilyukhin E."/>
        </authorList>
    </citation>
    <scope>NUCLEOTIDE SEQUENCE [LARGE SCALE GENOMIC DNA]</scope>
    <source>
        <strain evidence="3 4">M97-236</strain>
    </source>
</reference>
<organism evidence="3 4">
    <name type="scientific">Nothophoma quercina</name>
    <dbReference type="NCBI Taxonomy" id="749835"/>
    <lineage>
        <taxon>Eukaryota</taxon>
        <taxon>Fungi</taxon>
        <taxon>Dikarya</taxon>
        <taxon>Ascomycota</taxon>
        <taxon>Pezizomycotina</taxon>
        <taxon>Dothideomycetes</taxon>
        <taxon>Pleosporomycetidae</taxon>
        <taxon>Pleosporales</taxon>
        <taxon>Pleosporineae</taxon>
        <taxon>Didymellaceae</taxon>
        <taxon>Nothophoma</taxon>
    </lineage>
</organism>
<evidence type="ECO:0000313" key="3">
    <source>
        <dbReference type="EMBL" id="KAL1599167.1"/>
    </source>
</evidence>
<dbReference type="PANTHER" id="PTHR43092">
    <property type="entry name" value="L-CYSTEINE DESULFHYDRASE"/>
    <property type="match status" value="1"/>
</dbReference>
<dbReference type="InterPro" id="IPR000192">
    <property type="entry name" value="Aminotrans_V_dom"/>
</dbReference>
<dbReference type="InterPro" id="IPR015421">
    <property type="entry name" value="PyrdxlP-dep_Trfase_major"/>
</dbReference>
<dbReference type="Proteomes" id="UP001521222">
    <property type="component" value="Unassembled WGS sequence"/>
</dbReference>
<gene>
    <name evidence="3" type="ORF">SLS59_006619</name>
</gene>
<feature type="domain" description="Aminotransferase class V" evidence="2">
    <location>
        <begin position="104"/>
        <end position="175"/>
    </location>
</feature>
<name>A0ABR3R467_9PLEO</name>
<dbReference type="Gene3D" id="3.40.640.10">
    <property type="entry name" value="Type I PLP-dependent aspartate aminotransferase-like (Major domain)"/>
    <property type="match status" value="1"/>
</dbReference>
<dbReference type="SUPFAM" id="SSF53383">
    <property type="entry name" value="PLP-dependent transferases"/>
    <property type="match status" value="1"/>
</dbReference>
<dbReference type="PANTHER" id="PTHR43092:SF2">
    <property type="entry name" value="HERCYNYLCYSTEINE SULFOXIDE LYASE"/>
    <property type="match status" value="1"/>
</dbReference>